<dbReference type="InterPro" id="IPR011766">
    <property type="entry name" value="TPP_enzyme_TPP-bd"/>
</dbReference>
<evidence type="ECO:0000259" key="5">
    <source>
        <dbReference type="Pfam" id="PF02775"/>
    </source>
</evidence>
<dbReference type="SUPFAM" id="SSF52467">
    <property type="entry name" value="DHS-like NAD/FAD-binding domain"/>
    <property type="match status" value="1"/>
</dbReference>
<dbReference type="InterPro" id="IPR045229">
    <property type="entry name" value="TPP_enz"/>
</dbReference>
<feature type="domain" description="Thiamine pyrophosphate enzyme TPP-binding" evidence="5">
    <location>
        <begin position="379"/>
        <end position="523"/>
    </location>
</feature>
<dbReference type="EMBL" id="LBWK01000001">
    <property type="protein sequence ID" value="KKR06142.1"/>
    <property type="molecule type" value="Genomic_DNA"/>
</dbReference>
<feature type="domain" description="Thiamine pyrophosphate enzyme N-terminal TPP-binding" evidence="6">
    <location>
        <begin position="1"/>
        <end position="110"/>
    </location>
</feature>
<dbReference type="GO" id="GO:0005948">
    <property type="term" value="C:acetolactate synthase complex"/>
    <property type="evidence" value="ECO:0007669"/>
    <property type="project" value="TreeGrafter"/>
</dbReference>
<evidence type="ECO:0000256" key="3">
    <source>
        <dbReference type="RuleBase" id="RU362132"/>
    </source>
</evidence>
<reference evidence="7 8" key="1">
    <citation type="journal article" date="2015" name="Nature">
        <title>rRNA introns, odd ribosomes, and small enigmatic genomes across a large radiation of phyla.</title>
        <authorList>
            <person name="Brown C.T."/>
            <person name="Hug L.A."/>
            <person name="Thomas B.C."/>
            <person name="Sharon I."/>
            <person name="Castelle C.J."/>
            <person name="Singh A."/>
            <person name="Wilkins M.J."/>
            <person name="Williams K.H."/>
            <person name="Banfield J.F."/>
        </authorList>
    </citation>
    <scope>NUCLEOTIDE SEQUENCE [LARGE SCALE GENOMIC DNA]</scope>
</reference>
<protein>
    <submittedName>
        <fullName evidence="7">Acetolactate synthase</fullName>
    </submittedName>
</protein>
<dbReference type="Gene3D" id="3.40.50.1220">
    <property type="entry name" value="TPP-binding domain"/>
    <property type="match status" value="1"/>
</dbReference>
<sequence length="541" mass="59815">MKFYEYINKTLKEYGCRKAFGVPGGQVKPLWQNMDDIEIITCAHEQEASYVATGYSKASGELVAVITIGSPGVTNCASGIASANMDSVPMIYISGQPPVRFKGLGSLQEESQVNRSFDSADILKKLTKQTIEINNITNAAQIFSDSCKKALSGRTGCVHISIPVDIQAMELPESELIHKKAEKKEVAIPNLPKITKPLVIIGWGSWQAKATKQIYELAEKIGAPVLVTSKASCCIWGEHPNYLGKLGYGYNPVLEKFIEEYSPEQVLVFGSSMARKNVSESFLNIIKRATTYLYSIECEDVTFRFPSGNWIQVDDMASMIKLWIKNVKPSKQKIHYNLKTVRENQMRFFSDNINDQDLMAKAILELNNLCDETCVISADAGNHLLDAAIMYEPKQIGGMFLDVGIRAMGSGPCTSTGMAVALRDKFQIAVTGDGSMLMNGNVMAVAKRMNLPILFLVTNNSSLGRVRIGQMDEQKFIGTDLENIDFTMYGKTFGLKTYTASSIDEFRSAMKKILAEKKTALLELLTDKDEIPPSLKGKPLF</sequence>
<dbReference type="STRING" id="1619100.UT34_C0001G0182"/>
<dbReference type="CDD" id="cd07035">
    <property type="entry name" value="TPP_PYR_POX_like"/>
    <property type="match status" value="1"/>
</dbReference>
<dbReference type="Pfam" id="PF02776">
    <property type="entry name" value="TPP_enzyme_N"/>
    <property type="match status" value="1"/>
</dbReference>
<dbReference type="CDD" id="cd00568">
    <property type="entry name" value="TPP_enzymes"/>
    <property type="match status" value="1"/>
</dbReference>
<organism evidence="7 8">
    <name type="scientific">candidate division WS6 bacterium GW2011_GWF2_39_15</name>
    <dbReference type="NCBI Taxonomy" id="1619100"/>
    <lineage>
        <taxon>Bacteria</taxon>
        <taxon>Candidatus Dojkabacteria</taxon>
    </lineage>
</organism>
<comment type="similarity">
    <text evidence="1 3">Belongs to the TPP enzyme family.</text>
</comment>
<dbReference type="GO" id="GO:0003984">
    <property type="term" value="F:acetolactate synthase activity"/>
    <property type="evidence" value="ECO:0007669"/>
    <property type="project" value="TreeGrafter"/>
</dbReference>
<evidence type="ECO:0000256" key="2">
    <source>
        <dbReference type="ARBA" id="ARBA00023052"/>
    </source>
</evidence>
<dbReference type="GO" id="GO:0000287">
    <property type="term" value="F:magnesium ion binding"/>
    <property type="evidence" value="ECO:0007669"/>
    <property type="project" value="InterPro"/>
</dbReference>
<dbReference type="GO" id="GO:0050660">
    <property type="term" value="F:flavin adenine dinucleotide binding"/>
    <property type="evidence" value="ECO:0007669"/>
    <property type="project" value="TreeGrafter"/>
</dbReference>
<comment type="caution">
    <text evidence="7">The sequence shown here is derived from an EMBL/GenBank/DDBJ whole genome shotgun (WGS) entry which is preliminary data.</text>
</comment>
<dbReference type="Pfam" id="PF02775">
    <property type="entry name" value="TPP_enzyme_C"/>
    <property type="match status" value="1"/>
</dbReference>
<dbReference type="InterPro" id="IPR029061">
    <property type="entry name" value="THDP-binding"/>
</dbReference>
<evidence type="ECO:0000313" key="7">
    <source>
        <dbReference type="EMBL" id="KKR06142.1"/>
    </source>
</evidence>
<accession>A0A0G0QWY1</accession>
<dbReference type="SUPFAM" id="SSF52518">
    <property type="entry name" value="Thiamin diphosphate-binding fold (THDP-binding)"/>
    <property type="match status" value="2"/>
</dbReference>
<evidence type="ECO:0000256" key="1">
    <source>
        <dbReference type="ARBA" id="ARBA00007812"/>
    </source>
</evidence>
<dbReference type="GO" id="GO:0009099">
    <property type="term" value="P:L-valine biosynthetic process"/>
    <property type="evidence" value="ECO:0007669"/>
    <property type="project" value="TreeGrafter"/>
</dbReference>
<dbReference type="InterPro" id="IPR012000">
    <property type="entry name" value="Thiamin_PyroP_enz_cen_dom"/>
</dbReference>
<dbReference type="Pfam" id="PF00205">
    <property type="entry name" value="TPP_enzyme_M"/>
    <property type="match status" value="1"/>
</dbReference>
<dbReference type="Proteomes" id="UP000034799">
    <property type="component" value="Unassembled WGS sequence"/>
</dbReference>
<dbReference type="GO" id="GO:0009097">
    <property type="term" value="P:isoleucine biosynthetic process"/>
    <property type="evidence" value="ECO:0007669"/>
    <property type="project" value="TreeGrafter"/>
</dbReference>
<feature type="domain" description="Thiamine pyrophosphate enzyme central" evidence="4">
    <location>
        <begin position="193"/>
        <end position="279"/>
    </location>
</feature>
<name>A0A0G0QWY1_9BACT</name>
<keyword evidence="2 3" id="KW-0786">Thiamine pyrophosphate</keyword>
<evidence type="ECO:0000259" key="4">
    <source>
        <dbReference type="Pfam" id="PF00205"/>
    </source>
</evidence>
<dbReference type="InterPro" id="IPR029035">
    <property type="entry name" value="DHS-like_NAD/FAD-binding_dom"/>
</dbReference>
<evidence type="ECO:0000313" key="8">
    <source>
        <dbReference type="Proteomes" id="UP000034799"/>
    </source>
</evidence>
<dbReference type="PANTHER" id="PTHR18968">
    <property type="entry name" value="THIAMINE PYROPHOSPHATE ENZYMES"/>
    <property type="match status" value="1"/>
</dbReference>
<dbReference type="PANTHER" id="PTHR18968:SF13">
    <property type="entry name" value="ACETOLACTATE SYNTHASE CATALYTIC SUBUNIT, MITOCHONDRIAL"/>
    <property type="match status" value="1"/>
</dbReference>
<dbReference type="InterPro" id="IPR012001">
    <property type="entry name" value="Thiamin_PyroP_enz_TPP-bd_dom"/>
</dbReference>
<evidence type="ECO:0000259" key="6">
    <source>
        <dbReference type="Pfam" id="PF02776"/>
    </source>
</evidence>
<dbReference type="GO" id="GO:0030976">
    <property type="term" value="F:thiamine pyrophosphate binding"/>
    <property type="evidence" value="ECO:0007669"/>
    <property type="project" value="InterPro"/>
</dbReference>
<proteinExistence type="inferred from homology"/>
<gene>
    <name evidence="7" type="ORF">UT34_C0001G0182</name>
</gene>
<dbReference type="AlphaFoldDB" id="A0A0G0QWY1"/>
<dbReference type="Gene3D" id="3.40.50.970">
    <property type="match status" value="2"/>
</dbReference>